<keyword evidence="7" id="KW-0472">Membrane</keyword>
<protein>
    <recommendedName>
        <fullName evidence="9">Cell wall mannoprotein PIR1-like C-terminal domain-containing protein</fullName>
    </recommendedName>
</protein>
<keyword evidence="7" id="KW-1133">Transmembrane helix</keyword>
<keyword evidence="3" id="KW-0964">Secreted</keyword>
<dbReference type="PANTHER" id="PTHR47254:SF1">
    <property type="entry name" value="CELL WALL MANNOPROTEIN CIS3-RELATED"/>
    <property type="match status" value="1"/>
</dbReference>
<sequence length="301" mass="31768">MKLQVLLGFLAMAVGVVSQGVTDKISPKGDAPEGCVVTAQGKFEISIMEISNTSKRELALEKRNTCGGEGILTLQLSDTVLTDSHMRTGYIASNYQFQFDAPPQAGAIYTAGFSICANGSLAFGPSTIFWRCRSGTFWNLYDRWFAEQCEPVEVVALPCDENDTPSSDQGSVVGTEIVTTTIVSPLNDGQPQVIITTMAILICQIGDGQVQVHTTPCTGALTTPRDTYTVPPVSQYSDGQIQVTAVGSGSKSIPQATTTSGPGQIPTSAPQVGRATGIRAWVSAGLLAQVVIAITVVIWVC</sequence>
<dbReference type="AlphaFoldDB" id="A0AAN7C9Y8"/>
<evidence type="ECO:0000256" key="5">
    <source>
        <dbReference type="ARBA" id="ARBA00038219"/>
    </source>
</evidence>
<evidence type="ECO:0000313" key="10">
    <source>
        <dbReference type="EMBL" id="KAK4238131.1"/>
    </source>
</evidence>
<dbReference type="EMBL" id="MU860108">
    <property type="protein sequence ID" value="KAK4238131.1"/>
    <property type="molecule type" value="Genomic_DNA"/>
</dbReference>
<dbReference type="InterPro" id="IPR054508">
    <property type="entry name" value="PIR1-like_C"/>
</dbReference>
<evidence type="ECO:0000259" key="9">
    <source>
        <dbReference type="Pfam" id="PF22799"/>
    </source>
</evidence>
<keyword evidence="2" id="KW-0134">Cell wall</keyword>
<evidence type="ECO:0000256" key="3">
    <source>
        <dbReference type="ARBA" id="ARBA00022525"/>
    </source>
</evidence>
<organism evidence="10 11">
    <name type="scientific">Achaetomium macrosporum</name>
    <dbReference type="NCBI Taxonomy" id="79813"/>
    <lineage>
        <taxon>Eukaryota</taxon>
        <taxon>Fungi</taxon>
        <taxon>Dikarya</taxon>
        <taxon>Ascomycota</taxon>
        <taxon>Pezizomycotina</taxon>
        <taxon>Sordariomycetes</taxon>
        <taxon>Sordariomycetidae</taxon>
        <taxon>Sordariales</taxon>
        <taxon>Chaetomiaceae</taxon>
        <taxon>Achaetomium</taxon>
    </lineage>
</organism>
<evidence type="ECO:0000256" key="1">
    <source>
        <dbReference type="ARBA" id="ARBA00004191"/>
    </source>
</evidence>
<evidence type="ECO:0000256" key="7">
    <source>
        <dbReference type="SAM" id="Phobius"/>
    </source>
</evidence>
<comment type="similarity">
    <text evidence="5">Belongs to the PIR protein family.</text>
</comment>
<dbReference type="InterPro" id="IPR051153">
    <property type="entry name" value="Yeast_CWMannoprotein_PIR"/>
</dbReference>
<comment type="subcellular location">
    <subcellularLocation>
        <location evidence="1">Secreted</location>
        <location evidence="1">Cell wall</location>
    </subcellularLocation>
</comment>
<dbReference type="Pfam" id="PF22799">
    <property type="entry name" value="PIR1-like_C"/>
    <property type="match status" value="1"/>
</dbReference>
<comment type="caution">
    <text evidence="10">The sequence shown here is derived from an EMBL/GenBank/DDBJ whole genome shotgun (WGS) entry which is preliminary data.</text>
</comment>
<evidence type="ECO:0000256" key="8">
    <source>
        <dbReference type="SAM" id="SignalP"/>
    </source>
</evidence>
<reference evidence="10" key="1">
    <citation type="journal article" date="2023" name="Mol. Phylogenet. Evol.">
        <title>Genome-scale phylogeny and comparative genomics of the fungal order Sordariales.</title>
        <authorList>
            <person name="Hensen N."/>
            <person name="Bonometti L."/>
            <person name="Westerberg I."/>
            <person name="Brannstrom I.O."/>
            <person name="Guillou S."/>
            <person name="Cros-Aarteil S."/>
            <person name="Calhoun S."/>
            <person name="Haridas S."/>
            <person name="Kuo A."/>
            <person name="Mondo S."/>
            <person name="Pangilinan J."/>
            <person name="Riley R."/>
            <person name="LaButti K."/>
            <person name="Andreopoulos B."/>
            <person name="Lipzen A."/>
            <person name="Chen C."/>
            <person name="Yan M."/>
            <person name="Daum C."/>
            <person name="Ng V."/>
            <person name="Clum A."/>
            <person name="Steindorff A."/>
            <person name="Ohm R.A."/>
            <person name="Martin F."/>
            <person name="Silar P."/>
            <person name="Natvig D.O."/>
            <person name="Lalanne C."/>
            <person name="Gautier V."/>
            <person name="Ament-Velasquez S.L."/>
            <person name="Kruys A."/>
            <person name="Hutchinson M.I."/>
            <person name="Powell A.J."/>
            <person name="Barry K."/>
            <person name="Miller A.N."/>
            <person name="Grigoriev I.V."/>
            <person name="Debuchy R."/>
            <person name="Gladieux P."/>
            <person name="Hiltunen Thoren M."/>
            <person name="Johannesson H."/>
        </authorList>
    </citation>
    <scope>NUCLEOTIDE SEQUENCE</scope>
    <source>
        <strain evidence="10">CBS 532.94</strain>
    </source>
</reference>
<dbReference type="PANTHER" id="PTHR47254">
    <property type="entry name" value="CELL WALL MANNOPROTEIN CIS3-RELATED"/>
    <property type="match status" value="1"/>
</dbReference>
<name>A0AAN7C9Y8_9PEZI</name>
<evidence type="ECO:0000313" key="11">
    <source>
        <dbReference type="Proteomes" id="UP001303760"/>
    </source>
</evidence>
<feature type="transmembrane region" description="Helical" evidence="7">
    <location>
        <begin position="280"/>
        <end position="300"/>
    </location>
</feature>
<dbReference type="GO" id="GO:0009277">
    <property type="term" value="C:fungal-type cell wall"/>
    <property type="evidence" value="ECO:0007669"/>
    <property type="project" value="TreeGrafter"/>
</dbReference>
<reference evidence="10" key="2">
    <citation type="submission" date="2023-05" db="EMBL/GenBank/DDBJ databases">
        <authorList>
            <consortium name="Lawrence Berkeley National Laboratory"/>
            <person name="Steindorff A."/>
            <person name="Hensen N."/>
            <person name="Bonometti L."/>
            <person name="Westerberg I."/>
            <person name="Brannstrom I.O."/>
            <person name="Guillou S."/>
            <person name="Cros-Aarteil S."/>
            <person name="Calhoun S."/>
            <person name="Haridas S."/>
            <person name="Kuo A."/>
            <person name="Mondo S."/>
            <person name="Pangilinan J."/>
            <person name="Riley R."/>
            <person name="Labutti K."/>
            <person name="Andreopoulos B."/>
            <person name="Lipzen A."/>
            <person name="Chen C."/>
            <person name="Yanf M."/>
            <person name="Daum C."/>
            <person name="Ng V."/>
            <person name="Clum A."/>
            <person name="Ohm R."/>
            <person name="Martin F."/>
            <person name="Silar P."/>
            <person name="Natvig D."/>
            <person name="Lalanne C."/>
            <person name="Gautier V."/>
            <person name="Ament-Velasquez S.L."/>
            <person name="Kruys A."/>
            <person name="Hutchinson M.I."/>
            <person name="Powell A.J."/>
            <person name="Barry K."/>
            <person name="Miller A.N."/>
            <person name="Grigoriev I.V."/>
            <person name="Debuchy R."/>
            <person name="Gladieux P."/>
            <person name="Thoren M.H."/>
            <person name="Johannesson H."/>
        </authorList>
    </citation>
    <scope>NUCLEOTIDE SEQUENCE</scope>
    <source>
        <strain evidence="10">CBS 532.94</strain>
    </source>
</reference>
<dbReference type="GO" id="GO:0005199">
    <property type="term" value="F:structural constituent of cell wall"/>
    <property type="evidence" value="ECO:0007669"/>
    <property type="project" value="TreeGrafter"/>
</dbReference>
<evidence type="ECO:0000256" key="2">
    <source>
        <dbReference type="ARBA" id="ARBA00022512"/>
    </source>
</evidence>
<feature type="signal peptide" evidence="8">
    <location>
        <begin position="1"/>
        <end position="18"/>
    </location>
</feature>
<feature type="domain" description="Cell wall mannoprotein PIR1-like C-terminal" evidence="9">
    <location>
        <begin position="80"/>
        <end position="152"/>
    </location>
</feature>
<keyword evidence="4 8" id="KW-0732">Signal</keyword>
<dbReference type="Proteomes" id="UP001303760">
    <property type="component" value="Unassembled WGS sequence"/>
</dbReference>
<accession>A0AAN7C9Y8</accession>
<evidence type="ECO:0000256" key="4">
    <source>
        <dbReference type="ARBA" id="ARBA00022729"/>
    </source>
</evidence>
<keyword evidence="7" id="KW-0812">Transmembrane</keyword>
<dbReference type="GO" id="GO:0031505">
    <property type="term" value="P:fungal-type cell wall organization"/>
    <property type="evidence" value="ECO:0007669"/>
    <property type="project" value="TreeGrafter"/>
</dbReference>
<gene>
    <name evidence="10" type="ORF">C8A03DRAFT_33876</name>
</gene>
<evidence type="ECO:0000256" key="6">
    <source>
        <dbReference type="SAM" id="MobiDB-lite"/>
    </source>
</evidence>
<feature type="region of interest" description="Disordered" evidence="6">
    <location>
        <begin position="250"/>
        <end position="270"/>
    </location>
</feature>
<feature type="chain" id="PRO_5042976142" description="Cell wall mannoprotein PIR1-like C-terminal domain-containing protein" evidence="8">
    <location>
        <begin position="19"/>
        <end position="301"/>
    </location>
</feature>
<keyword evidence="11" id="KW-1185">Reference proteome</keyword>
<proteinExistence type="inferred from homology"/>